<feature type="domain" description="Fatty acid hydroxylase" evidence="8">
    <location>
        <begin position="100"/>
        <end position="231"/>
    </location>
</feature>
<comment type="subcellular location">
    <subcellularLocation>
        <location evidence="1">Endomembrane system</location>
        <topology evidence="1">Multi-pass membrane protein</topology>
    </subcellularLocation>
</comment>
<dbReference type="GO" id="GO:0006643">
    <property type="term" value="P:membrane lipid metabolic process"/>
    <property type="evidence" value="ECO:0007669"/>
    <property type="project" value="TreeGrafter"/>
</dbReference>
<evidence type="ECO:0000256" key="1">
    <source>
        <dbReference type="ARBA" id="ARBA00004127"/>
    </source>
</evidence>
<feature type="transmembrane region" description="Helical" evidence="7">
    <location>
        <begin position="15"/>
        <end position="35"/>
    </location>
</feature>
<gene>
    <name evidence="9" type="ORF">SAMN04488095_0804</name>
</gene>
<evidence type="ECO:0000256" key="7">
    <source>
        <dbReference type="SAM" id="Phobius"/>
    </source>
</evidence>
<evidence type="ECO:0000256" key="2">
    <source>
        <dbReference type="ARBA" id="ARBA00022692"/>
    </source>
</evidence>
<evidence type="ECO:0000256" key="5">
    <source>
        <dbReference type="ARBA" id="ARBA00023098"/>
    </source>
</evidence>
<dbReference type="GO" id="GO:0016020">
    <property type="term" value="C:membrane"/>
    <property type="evidence" value="ECO:0007669"/>
    <property type="project" value="GOC"/>
</dbReference>
<dbReference type="GO" id="GO:0050479">
    <property type="term" value="F:glyceryl-ether monooxygenase activity"/>
    <property type="evidence" value="ECO:0007669"/>
    <property type="project" value="TreeGrafter"/>
</dbReference>
<evidence type="ECO:0000256" key="3">
    <source>
        <dbReference type="ARBA" id="ARBA00022989"/>
    </source>
</evidence>
<dbReference type="RefSeq" id="WP_139212228.1">
    <property type="nucleotide sequence ID" value="NZ_FORA01000001.1"/>
</dbReference>
<proteinExistence type="predicted"/>
<accession>A0A1I3I3E7</accession>
<name>A0A1I3I3E7_9RHOB</name>
<keyword evidence="6 7" id="KW-0472">Membrane</keyword>
<evidence type="ECO:0000313" key="10">
    <source>
        <dbReference type="Proteomes" id="UP000199110"/>
    </source>
</evidence>
<dbReference type="Proteomes" id="UP000199110">
    <property type="component" value="Unassembled WGS sequence"/>
</dbReference>
<evidence type="ECO:0000313" key="9">
    <source>
        <dbReference type="EMBL" id="SFI42518.1"/>
    </source>
</evidence>
<keyword evidence="2 7" id="KW-0812">Transmembrane</keyword>
<reference evidence="9 10" key="1">
    <citation type="submission" date="2016-10" db="EMBL/GenBank/DDBJ databases">
        <authorList>
            <person name="de Groot N.N."/>
        </authorList>
    </citation>
    <scope>NUCLEOTIDE SEQUENCE [LARGE SCALE GENOMIC DNA]</scope>
    <source>
        <strain evidence="9 10">DSM 19073</strain>
    </source>
</reference>
<dbReference type="PANTHER" id="PTHR21624:SF1">
    <property type="entry name" value="ALKYLGLYCEROL MONOOXYGENASE"/>
    <property type="match status" value="1"/>
</dbReference>
<dbReference type="Pfam" id="PF04116">
    <property type="entry name" value="FA_hydroxylase"/>
    <property type="match status" value="1"/>
</dbReference>
<dbReference type="OrthoDB" id="9770329at2"/>
<keyword evidence="10" id="KW-1185">Reference proteome</keyword>
<dbReference type="STRING" id="390807.SAMN04488095_0804"/>
<sequence>METLNRLAHVFNTNLILSIGVVPVLMCVALAVFWGKRAEFSWHAIQNTSTTLLIGVLNYGVALLFYKEISGFIQSVYDALRIPTLPEDFWVGMPLLAVALIGIVAKDFVDYWNHRLMHTKWAWPTHAAHHSDTHVNAFSTFRVHALEAILMTSSYIFLLTWLQMPNAIPLVLMLTALHNMYVHMDLPYEHGPLKYLIASPVFHRWHHADAPEAYGKNLANHMPLWDRLFGTYYAPGRCEAPMGALASGVEDKNPIAIYAYPAFAWARLIRDEWTAHPELAGKFKEMGPANIEARMRESARNRGNNRGDGLRP</sequence>
<keyword evidence="5" id="KW-0443">Lipid metabolism</keyword>
<dbReference type="AlphaFoldDB" id="A0A1I3I3E7"/>
<dbReference type="GO" id="GO:0012505">
    <property type="term" value="C:endomembrane system"/>
    <property type="evidence" value="ECO:0007669"/>
    <property type="project" value="UniProtKB-SubCell"/>
</dbReference>
<dbReference type="GO" id="GO:0008610">
    <property type="term" value="P:lipid biosynthetic process"/>
    <property type="evidence" value="ECO:0007669"/>
    <property type="project" value="InterPro"/>
</dbReference>
<dbReference type="GO" id="GO:0005506">
    <property type="term" value="F:iron ion binding"/>
    <property type="evidence" value="ECO:0007669"/>
    <property type="project" value="InterPro"/>
</dbReference>
<dbReference type="InterPro" id="IPR051689">
    <property type="entry name" value="Sterol_desaturase/TMEM195"/>
</dbReference>
<protein>
    <submittedName>
        <fullName evidence="9">Sterol desaturase/sphingolipid hydroxylase, fatty acid hydroxylase superfamily</fullName>
    </submittedName>
</protein>
<dbReference type="EMBL" id="FORA01000001">
    <property type="protein sequence ID" value="SFI42518.1"/>
    <property type="molecule type" value="Genomic_DNA"/>
</dbReference>
<dbReference type="PANTHER" id="PTHR21624">
    <property type="entry name" value="STEROL DESATURASE-RELATED PROTEIN"/>
    <property type="match status" value="1"/>
</dbReference>
<evidence type="ECO:0000256" key="4">
    <source>
        <dbReference type="ARBA" id="ARBA00023002"/>
    </source>
</evidence>
<keyword evidence="4" id="KW-0560">Oxidoreductase</keyword>
<evidence type="ECO:0000256" key="6">
    <source>
        <dbReference type="ARBA" id="ARBA00023136"/>
    </source>
</evidence>
<dbReference type="InterPro" id="IPR006694">
    <property type="entry name" value="Fatty_acid_hydroxylase"/>
</dbReference>
<feature type="transmembrane region" description="Helical" evidence="7">
    <location>
        <begin position="47"/>
        <end position="69"/>
    </location>
</feature>
<evidence type="ECO:0000259" key="8">
    <source>
        <dbReference type="Pfam" id="PF04116"/>
    </source>
</evidence>
<organism evidence="9 10">
    <name type="scientific">Jannaschia pohangensis</name>
    <dbReference type="NCBI Taxonomy" id="390807"/>
    <lineage>
        <taxon>Bacteria</taxon>
        <taxon>Pseudomonadati</taxon>
        <taxon>Pseudomonadota</taxon>
        <taxon>Alphaproteobacteria</taxon>
        <taxon>Rhodobacterales</taxon>
        <taxon>Roseobacteraceae</taxon>
        <taxon>Jannaschia</taxon>
    </lineage>
</organism>
<keyword evidence="3 7" id="KW-1133">Transmembrane helix</keyword>